<dbReference type="EMBL" id="CP147711">
    <property type="protein sequence ID" value="WXC82928.1"/>
    <property type="molecule type" value="Genomic_DNA"/>
</dbReference>
<feature type="domain" description="HTH lysR-type" evidence="6">
    <location>
        <begin position="1"/>
        <end position="59"/>
    </location>
</feature>
<keyword evidence="3" id="KW-0805">Transcription regulation</keyword>
<evidence type="ECO:0000256" key="3">
    <source>
        <dbReference type="ARBA" id="ARBA00023015"/>
    </source>
</evidence>
<dbReference type="InterPro" id="IPR000847">
    <property type="entry name" value="LysR_HTH_N"/>
</dbReference>
<evidence type="ECO:0000256" key="1">
    <source>
        <dbReference type="ARBA" id="ARBA00003502"/>
    </source>
</evidence>
<dbReference type="FunFam" id="1.10.10.10:FF:000001">
    <property type="entry name" value="LysR family transcriptional regulator"/>
    <property type="match status" value="1"/>
</dbReference>
<name>A0A974A3M5_9BRAD</name>
<dbReference type="SUPFAM" id="SSF46785">
    <property type="entry name" value="Winged helix' DNA-binding domain"/>
    <property type="match status" value="1"/>
</dbReference>
<evidence type="ECO:0000256" key="2">
    <source>
        <dbReference type="ARBA" id="ARBA00009437"/>
    </source>
</evidence>
<dbReference type="RefSeq" id="WP_166207245.1">
    <property type="nucleotide sequence ID" value="NZ_CP088285.1"/>
</dbReference>
<comment type="similarity">
    <text evidence="2">Belongs to the LysR transcriptional regulatory family.</text>
</comment>
<dbReference type="SUPFAM" id="SSF53850">
    <property type="entry name" value="Periplasmic binding protein-like II"/>
    <property type="match status" value="1"/>
</dbReference>
<evidence type="ECO:0000313" key="9">
    <source>
        <dbReference type="Proteomes" id="UP001432046"/>
    </source>
</evidence>
<evidence type="ECO:0000256" key="4">
    <source>
        <dbReference type="ARBA" id="ARBA00023125"/>
    </source>
</evidence>
<gene>
    <name evidence="7" type="ORF">HAP48_030375</name>
    <name evidence="8" type="ORF">WDK88_15760</name>
</gene>
<dbReference type="Gene3D" id="3.40.190.290">
    <property type="match status" value="1"/>
</dbReference>
<dbReference type="EMBL" id="JAAOLE020000001">
    <property type="protein sequence ID" value="NVI47188.1"/>
    <property type="molecule type" value="Genomic_DNA"/>
</dbReference>
<dbReference type="GO" id="GO:0006351">
    <property type="term" value="P:DNA-templated transcription"/>
    <property type="evidence" value="ECO:0007669"/>
    <property type="project" value="TreeGrafter"/>
</dbReference>
<reference evidence="8" key="3">
    <citation type="submission" date="2024-03" db="EMBL/GenBank/DDBJ databases">
        <authorList>
            <person name="Bromfield E.S.P."/>
            <person name="Cloutier S."/>
        </authorList>
    </citation>
    <scope>NUCLEOTIDE SEQUENCE</scope>
    <source>
        <strain evidence="8">5S5</strain>
    </source>
</reference>
<dbReference type="PROSITE" id="PS50931">
    <property type="entry name" value="HTH_LYSR"/>
    <property type="match status" value="1"/>
</dbReference>
<dbReference type="CDD" id="cd08471">
    <property type="entry name" value="PBP2_CrgA_like_2"/>
    <property type="match status" value="1"/>
</dbReference>
<proteinExistence type="inferred from homology"/>
<reference evidence="7" key="1">
    <citation type="submission" date="2020-06" db="EMBL/GenBank/DDBJ databases">
        <title>Whole Genome Sequence of Bradyrhizobium sp. Strain 1S1.</title>
        <authorList>
            <person name="Bromfield E.S.P."/>
            <person name="Cloutier S."/>
        </authorList>
    </citation>
    <scope>NUCLEOTIDE SEQUENCE [LARGE SCALE GENOMIC DNA]</scope>
    <source>
        <strain evidence="7">1S1</strain>
    </source>
</reference>
<sequence>MDRIDAMKVFVAAVDEGSLAGAGRKLRRSPAAVSRAVAFLEHHVGAELLHRTTRSLKLSDAGQRYAAACRRILSELEEADISAGGERSAPRGTLTITAPVVVGEDLLRPVLDAFMTEHPAVVARLVMLDRTVNLIDEGIDVALRIAHLADSNFVAIKLGEVRRVVAASPGYLAQHPVIGEPADLAKHQIIAMTHFGLDSWSFPPAVKSKVARAVQFTPRLVVNTVRAAVASASEGHGITRLFSYHIAEEIRDGRLQILLASDEHPPLPVHLLAPQGRFDVPKVRAFVDFATPRLKRYFERLSREASQASRSRRGRVSAE</sequence>
<reference evidence="8" key="2">
    <citation type="journal article" date="2021" name="Int. J. Syst. Evol. Microbiol.">
        <title>Bradyrhizobium septentrionale sp. nov. (sv. septentrionale) and Bradyrhizobium quebecense sp. nov. (sv. septentrionale) associated with legumes native to Canada possess rearranged symbiosis genes and numerous insertion sequences.</title>
        <authorList>
            <person name="Bromfield E.S.P."/>
            <person name="Cloutier S."/>
        </authorList>
    </citation>
    <scope>NUCLEOTIDE SEQUENCE</scope>
    <source>
        <strain evidence="8">5S5</strain>
    </source>
</reference>
<dbReference type="PANTHER" id="PTHR30537">
    <property type="entry name" value="HTH-TYPE TRANSCRIPTIONAL REGULATOR"/>
    <property type="match status" value="1"/>
</dbReference>
<dbReference type="InterPro" id="IPR058163">
    <property type="entry name" value="LysR-type_TF_proteobact-type"/>
</dbReference>
<dbReference type="GO" id="GO:0003700">
    <property type="term" value="F:DNA-binding transcription factor activity"/>
    <property type="evidence" value="ECO:0007669"/>
    <property type="project" value="InterPro"/>
</dbReference>
<evidence type="ECO:0000259" key="6">
    <source>
        <dbReference type="PROSITE" id="PS50931"/>
    </source>
</evidence>
<evidence type="ECO:0000256" key="5">
    <source>
        <dbReference type="ARBA" id="ARBA00023163"/>
    </source>
</evidence>
<dbReference type="Pfam" id="PF03466">
    <property type="entry name" value="LysR_substrate"/>
    <property type="match status" value="1"/>
</dbReference>
<dbReference type="AlphaFoldDB" id="A0A974A3M5"/>
<keyword evidence="9" id="KW-1185">Reference proteome</keyword>
<dbReference type="GO" id="GO:0043565">
    <property type="term" value="F:sequence-specific DNA binding"/>
    <property type="evidence" value="ECO:0007669"/>
    <property type="project" value="TreeGrafter"/>
</dbReference>
<dbReference type="Pfam" id="PF00126">
    <property type="entry name" value="HTH_1"/>
    <property type="match status" value="1"/>
</dbReference>
<comment type="function">
    <text evidence="1">NodD regulates the expression of the nodABCFE genes which encode other nodulation proteins. NodD is also a negative regulator of its own expression. Binds flavonoids as inducers.</text>
</comment>
<keyword evidence="5" id="KW-0804">Transcription</keyword>
<evidence type="ECO:0000313" key="7">
    <source>
        <dbReference type="EMBL" id="NVI47188.1"/>
    </source>
</evidence>
<organism evidence="7">
    <name type="scientific">Bradyrhizobium septentrionale</name>
    <dbReference type="NCBI Taxonomy" id="1404411"/>
    <lineage>
        <taxon>Bacteria</taxon>
        <taxon>Pseudomonadati</taxon>
        <taxon>Pseudomonadota</taxon>
        <taxon>Alphaproteobacteria</taxon>
        <taxon>Hyphomicrobiales</taxon>
        <taxon>Nitrobacteraceae</taxon>
        <taxon>Bradyrhizobium</taxon>
    </lineage>
</organism>
<keyword evidence="4" id="KW-0238">DNA-binding</keyword>
<evidence type="ECO:0000313" key="8">
    <source>
        <dbReference type="EMBL" id="WXC82928.1"/>
    </source>
</evidence>
<dbReference type="PANTHER" id="PTHR30537:SF5">
    <property type="entry name" value="HTH-TYPE TRANSCRIPTIONAL ACTIVATOR TTDR-RELATED"/>
    <property type="match status" value="1"/>
</dbReference>
<dbReference type="InterPro" id="IPR005119">
    <property type="entry name" value="LysR_subst-bd"/>
</dbReference>
<accession>A0A974A3M5</accession>
<dbReference type="Proteomes" id="UP001432046">
    <property type="component" value="Chromosome"/>
</dbReference>
<dbReference type="Gene3D" id="1.10.10.10">
    <property type="entry name" value="Winged helix-like DNA-binding domain superfamily/Winged helix DNA-binding domain"/>
    <property type="match status" value="1"/>
</dbReference>
<protein>
    <submittedName>
        <fullName evidence="7">LysR family transcriptional regulator</fullName>
    </submittedName>
</protein>
<dbReference type="InterPro" id="IPR036388">
    <property type="entry name" value="WH-like_DNA-bd_sf"/>
</dbReference>
<dbReference type="InterPro" id="IPR036390">
    <property type="entry name" value="WH_DNA-bd_sf"/>
</dbReference>